<dbReference type="AlphaFoldDB" id="A0AAV3QG50"/>
<evidence type="ECO:0000259" key="2">
    <source>
        <dbReference type="Pfam" id="PF14372"/>
    </source>
</evidence>
<dbReference type="Pfam" id="PF05699">
    <property type="entry name" value="Dimer_Tnp_hAT"/>
    <property type="match status" value="1"/>
</dbReference>
<dbReference type="Pfam" id="PF14372">
    <property type="entry name" value="hAT-like_RNase-H"/>
    <property type="match status" value="1"/>
</dbReference>
<name>A0AAV3QG50_LITER</name>
<feature type="domain" description="HAT C-terminal dimerisation" evidence="1">
    <location>
        <begin position="189"/>
        <end position="226"/>
    </location>
</feature>
<dbReference type="PANTHER" id="PTHR23272">
    <property type="entry name" value="BED FINGER-RELATED"/>
    <property type="match status" value="1"/>
</dbReference>
<comment type="caution">
    <text evidence="3">The sequence shown here is derived from an EMBL/GenBank/DDBJ whole genome shotgun (WGS) entry which is preliminary data.</text>
</comment>
<dbReference type="InterPro" id="IPR025525">
    <property type="entry name" value="hAT-like_transposase_RNase-H"/>
</dbReference>
<evidence type="ECO:0000313" key="3">
    <source>
        <dbReference type="EMBL" id="GAA0163004.1"/>
    </source>
</evidence>
<dbReference type="InterPro" id="IPR012337">
    <property type="entry name" value="RNaseH-like_sf"/>
</dbReference>
<evidence type="ECO:0000313" key="4">
    <source>
        <dbReference type="Proteomes" id="UP001454036"/>
    </source>
</evidence>
<reference evidence="3 4" key="1">
    <citation type="submission" date="2024-01" db="EMBL/GenBank/DDBJ databases">
        <title>The complete chloroplast genome sequence of Lithospermum erythrorhizon: insights into the phylogenetic relationship among Boraginaceae species and the maternal lineages of purple gromwells.</title>
        <authorList>
            <person name="Okada T."/>
            <person name="Watanabe K."/>
        </authorList>
    </citation>
    <scope>NUCLEOTIDE SEQUENCE [LARGE SCALE GENOMIC DNA]</scope>
</reference>
<organism evidence="3 4">
    <name type="scientific">Lithospermum erythrorhizon</name>
    <name type="common">Purple gromwell</name>
    <name type="synonym">Lithospermum officinale var. erythrorhizon</name>
    <dbReference type="NCBI Taxonomy" id="34254"/>
    <lineage>
        <taxon>Eukaryota</taxon>
        <taxon>Viridiplantae</taxon>
        <taxon>Streptophyta</taxon>
        <taxon>Embryophyta</taxon>
        <taxon>Tracheophyta</taxon>
        <taxon>Spermatophyta</taxon>
        <taxon>Magnoliopsida</taxon>
        <taxon>eudicotyledons</taxon>
        <taxon>Gunneridae</taxon>
        <taxon>Pentapetalae</taxon>
        <taxon>asterids</taxon>
        <taxon>lamiids</taxon>
        <taxon>Boraginales</taxon>
        <taxon>Boraginaceae</taxon>
        <taxon>Boraginoideae</taxon>
        <taxon>Lithospermeae</taxon>
        <taxon>Lithospermum</taxon>
    </lineage>
</organism>
<accession>A0AAV3QG50</accession>
<feature type="domain" description="hAT-like transposase RNase-H fold" evidence="2">
    <location>
        <begin position="62"/>
        <end position="148"/>
    </location>
</feature>
<dbReference type="GO" id="GO:0003677">
    <property type="term" value="F:DNA binding"/>
    <property type="evidence" value="ECO:0007669"/>
    <property type="project" value="InterPro"/>
</dbReference>
<dbReference type="InterPro" id="IPR008906">
    <property type="entry name" value="HATC_C_dom"/>
</dbReference>
<dbReference type="EMBL" id="BAABME010004627">
    <property type="protein sequence ID" value="GAA0163004.1"/>
    <property type="molecule type" value="Genomic_DNA"/>
</dbReference>
<dbReference type="GO" id="GO:0046983">
    <property type="term" value="F:protein dimerization activity"/>
    <property type="evidence" value="ECO:0007669"/>
    <property type="project" value="InterPro"/>
</dbReference>
<proteinExistence type="predicted"/>
<dbReference type="PANTHER" id="PTHR23272:SF161">
    <property type="entry name" value="ZINC FINGER BED DOMAIN-CONTAINING PROTEIN RICESLEEPER 1-LIKE"/>
    <property type="match status" value="1"/>
</dbReference>
<keyword evidence="4" id="KW-1185">Reference proteome</keyword>
<evidence type="ECO:0000259" key="1">
    <source>
        <dbReference type="Pfam" id="PF05699"/>
    </source>
</evidence>
<dbReference type="Proteomes" id="UP001454036">
    <property type="component" value="Unassembled WGS sequence"/>
</dbReference>
<gene>
    <name evidence="3" type="ORF">LIER_18981</name>
</gene>
<sequence length="259" mass="30786">MKFVRSSSQRTIKYQKAFNRLRREDTSYCSYFTSAQREEKNVHLDGPPSKDDWSKVETFVKLLGSDDLVLSNMADNMRAKFDKYWVKASVKNNMVLLEIVFDPRYKIKYLNFCFKKLYGENVVGIISEEGKEMVDRIELELQALYKEYMDRYAFKERIESSNSNVIDEERDANWEEMDCEFRMELHVETKIASEQEFSTGSRMLNEFRSSLKWKTVEILVCAQNWLKTRDDPIDMKIIMEDVEKYEEISYEVHSTLEAS</sequence>
<protein>
    <submittedName>
        <fullName evidence="3">Uncharacterized protein</fullName>
    </submittedName>
</protein>
<dbReference type="SUPFAM" id="SSF53098">
    <property type="entry name" value="Ribonuclease H-like"/>
    <property type="match status" value="1"/>
</dbReference>